<feature type="transmembrane region" description="Helical" evidence="1">
    <location>
        <begin position="20"/>
        <end position="43"/>
    </location>
</feature>
<feature type="transmembrane region" description="Helical" evidence="1">
    <location>
        <begin position="168"/>
        <end position="192"/>
    </location>
</feature>
<protein>
    <submittedName>
        <fullName evidence="2">Uncharacterized protein</fullName>
    </submittedName>
</protein>
<dbReference type="EMBL" id="PPXD01000001">
    <property type="protein sequence ID" value="POH70110.1"/>
    <property type="molecule type" value="Genomic_DNA"/>
</dbReference>
<dbReference type="AlphaFoldDB" id="A0A2S3ZMG4"/>
<accession>A0A2S3ZMG4</accession>
<feature type="transmembrane region" description="Helical" evidence="1">
    <location>
        <begin position="126"/>
        <end position="148"/>
    </location>
</feature>
<dbReference type="Proteomes" id="UP000237340">
    <property type="component" value="Unassembled WGS sequence"/>
</dbReference>
<evidence type="ECO:0000313" key="2">
    <source>
        <dbReference type="EMBL" id="POH70110.1"/>
    </source>
</evidence>
<evidence type="ECO:0000313" key="3">
    <source>
        <dbReference type="Proteomes" id="UP000237340"/>
    </source>
</evidence>
<comment type="caution">
    <text evidence="2">The sequence shown here is derived from an EMBL/GenBank/DDBJ whole genome shotgun (WGS) entry which is preliminary data.</text>
</comment>
<proteinExistence type="predicted"/>
<organism evidence="2 3">
    <name type="scientific">Cryobacterium zongtaii</name>
    <dbReference type="NCBI Taxonomy" id="1259217"/>
    <lineage>
        <taxon>Bacteria</taxon>
        <taxon>Bacillati</taxon>
        <taxon>Actinomycetota</taxon>
        <taxon>Actinomycetes</taxon>
        <taxon>Micrococcales</taxon>
        <taxon>Microbacteriaceae</taxon>
        <taxon>Cryobacterium</taxon>
    </lineage>
</organism>
<feature type="transmembrane region" description="Helical" evidence="1">
    <location>
        <begin position="74"/>
        <end position="98"/>
    </location>
</feature>
<feature type="transmembrane region" description="Helical" evidence="1">
    <location>
        <begin position="226"/>
        <end position="245"/>
    </location>
</feature>
<keyword evidence="1" id="KW-0812">Transmembrane</keyword>
<keyword evidence="3" id="KW-1185">Reference proteome</keyword>
<evidence type="ECO:0000256" key="1">
    <source>
        <dbReference type="SAM" id="Phobius"/>
    </source>
</evidence>
<gene>
    <name evidence="2" type="ORF">C3B61_00365</name>
</gene>
<name>A0A2S3ZMG4_9MICO</name>
<sequence>MTQSTTTPEATTGRNARGLFLLSTGVVFAIAAVVMLLITVVGISTLQSDALARINEQNLSYRAEFGFVERELSVLSAMTAVPAMLLIVAVCFLIPGYLRRRGVIAERDTTFWRGGSHTAKYKPLPLGLHAAWALLPLAAWVLLVVIPLRNLIGGTAWPAGLKDENSSAVWMLLAAYGGLAAALFAAIVVSLIKKVVYTARVARHPEAVDGSAGKGLWRWVTFRWRFDLWLAGLGGAFVGLCWIALGFDDTPFFIATLAIGLALLAAGLLLAVNYWRAGEPLGAGESYS</sequence>
<keyword evidence="1" id="KW-1133">Transmembrane helix</keyword>
<dbReference type="RefSeq" id="WP_103459153.1">
    <property type="nucleotide sequence ID" value="NZ_PPXD01000001.1"/>
</dbReference>
<feature type="transmembrane region" description="Helical" evidence="1">
    <location>
        <begin position="251"/>
        <end position="272"/>
    </location>
</feature>
<reference evidence="2 3" key="1">
    <citation type="submission" date="2018-01" db="EMBL/GenBank/DDBJ databases">
        <title>Cryobacterium sp. nov., from glaciers in China.</title>
        <authorList>
            <person name="Liu Q."/>
            <person name="Xin Y.-H."/>
        </authorList>
    </citation>
    <scope>NUCLEOTIDE SEQUENCE [LARGE SCALE GENOMIC DNA]</scope>
    <source>
        <strain evidence="2 3">TMN-42</strain>
    </source>
</reference>
<keyword evidence="1" id="KW-0472">Membrane</keyword>